<gene>
    <name evidence="1" type="ORF">HGRIS_014983</name>
</gene>
<proteinExistence type="predicted"/>
<evidence type="ECO:0000313" key="2">
    <source>
        <dbReference type="Proteomes" id="UP001556367"/>
    </source>
</evidence>
<keyword evidence="2" id="KW-1185">Reference proteome</keyword>
<sequence length="312" mass="35444">MAGIAPDEIDFQFLLRQVVKIVDVFERHQESWLTMPEMHGLSRIIDHSSRFSTVNVFPRALWLCLSTLRELQGASRMIRLGNLLDNIIQIASHLLKLDRPSAASTLVSAASPLMLHLSSHDHYFPSHQRDYAFTLLNYAVVAQRIKHTMASAFNEQAVNAWQHVYDKYRSEPDVYYLILAVSLYRADLFGRGHLQESLDYSQQVLLLMRTAPHLSEANNVPVVTWSASGEADVVYSSERAMTRPQGWAFAERALLWNVASSLASLGHYAKARIAATDALSCMEACAAAFRLSRREADDLEYMQRELPTRHRR</sequence>
<reference evidence="2" key="1">
    <citation type="submission" date="2024-06" db="EMBL/GenBank/DDBJ databases">
        <title>Multi-omics analyses provide insights into the biosynthesis of the anticancer antibiotic pleurotin in Hohenbuehelia grisea.</title>
        <authorList>
            <person name="Weaver J.A."/>
            <person name="Alberti F."/>
        </authorList>
    </citation>
    <scope>NUCLEOTIDE SEQUENCE [LARGE SCALE GENOMIC DNA]</scope>
    <source>
        <strain evidence="2">T-177</strain>
    </source>
</reference>
<protein>
    <submittedName>
        <fullName evidence="1">Uncharacterized protein</fullName>
    </submittedName>
</protein>
<accession>A0ABR3JU46</accession>
<organism evidence="1 2">
    <name type="scientific">Hohenbuehelia grisea</name>
    <dbReference type="NCBI Taxonomy" id="104357"/>
    <lineage>
        <taxon>Eukaryota</taxon>
        <taxon>Fungi</taxon>
        <taxon>Dikarya</taxon>
        <taxon>Basidiomycota</taxon>
        <taxon>Agaricomycotina</taxon>
        <taxon>Agaricomycetes</taxon>
        <taxon>Agaricomycetidae</taxon>
        <taxon>Agaricales</taxon>
        <taxon>Pleurotineae</taxon>
        <taxon>Pleurotaceae</taxon>
        <taxon>Hohenbuehelia</taxon>
    </lineage>
</organism>
<comment type="caution">
    <text evidence="1">The sequence shown here is derived from an EMBL/GenBank/DDBJ whole genome shotgun (WGS) entry which is preliminary data.</text>
</comment>
<name>A0ABR3JU46_9AGAR</name>
<dbReference type="EMBL" id="JASNQZ010000003">
    <property type="protein sequence ID" value="KAL0959369.1"/>
    <property type="molecule type" value="Genomic_DNA"/>
</dbReference>
<dbReference type="Proteomes" id="UP001556367">
    <property type="component" value="Unassembled WGS sequence"/>
</dbReference>
<evidence type="ECO:0000313" key="1">
    <source>
        <dbReference type="EMBL" id="KAL0959369.1"/>
    </source>
</evidence>